<dbReference type="Gene3D" id="3.40.605.10">
    <property type="entry name" value="Aldehyde Dehydrogenase, Chain A, domain 1"/>
    <property type="match status" value="1"/>
</dbReference>
<comment type="pathway">
    <text evidence="1">Amino-acid degradation; L-proline degradation into L-glutamate; L-glutamate from L-proline: step 2/2.</text>
</comment>
<sequence>MVPEFRNDPMIDFSVPENRRAMEETLARVRGELGREYPLVIGGQKVWTGGRIRSINPSNNRELVGLVAKATAREAEQALEAAWDAFPQWSAMTAPARARLLFKAAAIMRRRKMELSAWEVVEAGKTWDEAVGDVNEAIDFMEYYGREAIRLAEPHELTPFPGEETEAFWIPLGVGVIIPPWNFPLAILTGMTTGPVAAGNTVILKPASATPVIGAKFMEVMEEAGLPPGVINFLPGSGGEIGDFLVSHPRTRFISFTGSMEVGLRINQLAAEPHEGQIWVKRVVAEMGGKDAIVVDETADLDAAAEGIVASAFGYQGQKCSACSRAILVDAVYDQVLAKIVERTRALRVGDPAAAGTQVAAVIDQAAYEKILSYIEIGKQEGRVVAGGEKGDETGFFIQPTVIADVNPNARIAQEEIFGPVLAVIRARDYDDALRIANGTMYGLTGSVYSRDRVRLERARREFHVGNLYFNRKCTGSLVGVHPFGGFNMSGTDAKTGSHEYLLNFLQAKAVSEKL</sequence>
<dbReference type="FunFam" id="3.40.309.10:FF:000005">
    <property type="entry name" value="1-pyrroline-5-carboxylate dehydrogenase 1"/>
    <property type="match status" value="1"/>
</dbReference>
<dbReference type="FunFam" id="3.40.605.10:FF:000045">
    <property type="entry name" value="1-pyrroline-5-carboxylate dehydrogenase 1"/>
    <property type="match status" value="1"/>
</dbReference>
<dbReference type="Proteomes" id="UP000065807">
    <property type="component" value="Chromosome"/>
</dbReference>
<name>A0A0K2SIC2_LIMPI</name>
<dbReference type="GO" id="GO:0009898">
    <property type="term" value="C:cytoplasmic side of plasma membrane"/>
    <property type="evidence" value="ECO:0007669"/>
    <property type="project" value="TreeGrafter"/>
</dbReference>
<feature type="active site" evidence="8">
    <location>
        <position position="286"/>
    </location>
</feature>
<dbReference type="InterPro" id="IPR005932">
    <property type="entry name" value="RocA"/>
</dbReference>
<dbReference type="PATRIC" id="fig|1555112.3.peg.764"/>
<feature type="domain" description="Aldehyde dehydrogenase" evidence="10">
    <location>
        <begin position="50"/>
        <end position="511"/>
    </location>
</feature>
<dbReference type="InterPro" id="IPR016161">
    <property type="entry name" value="Ald_DH/histidinol_DH"/>
</dbReference>
<dbReference type="EMBL" id="AP014924">
    <property type="protein sequence ID" value="BAS26589.1"/>
    <property type="molecule type" value="Genomic_DNA"/>
</dbReference>
<proteinExistence type="inferred from homology"/>
<dbReference type="PANTHER" id="PTHR42862:SF1">
    <property type="entry name" value="DELTA-1-PYRROLINE-5-CARBOXYLATE DEHYDROGENASE 2, ISOFORM A-RELATED"/>
    <property type="match status" value="1"/>
</dbReference>
<evidence type="ECO:0000259" key="10">
    <source>
        <dbReference type="Pfam" id="PF00171"/>
    </source>
</evidence>
<keyword evidence="12" id="KW-1185">Reference proteome</keyword>
<dbReference type="PROSITE" id="PS00070">
    <property type="entry name" value="ALDEHYDE_DEHYDR_CYS"/>
    <property type="match status" value="1"/>
</dbReference>
<dbReference type="PANTHER" id="PTHR42862">
    <property type="entry name" value="DELTA-1-PYRROLINE-5-CARBOXYLATE DEHYDROGENASE 1, ISOFORM A-RELATED"/>
    <property type="match status" value="1"/>
</dbReference>
<evidence type="ECO:0000256" key="9">
    <source>
        <dbReference type="RuleBase" id="RU003345"/>
    </source>
</evidence>
<dbReference type="InterPro" id="IPR016160">
    <property type="entry name" value="Ald_DH_CS_CYS"/>
</dbReference>
<accession>A0A0K2SIC2</accession>
<dbReference type="OrthoDB" id="9762913at2"/>
<dbReference type="SUPFAM" id="SSF53720">
    <property type="entry name" value="ALDH-like"/>
    <property type="match status" value="1"/>
</dbReference>
<evidence type="ECO:0000256" key="1">
    <source>
        <dbReference type="ARBA" id="ARBA00004786"/>
    </source>
</evidence>
<evidence type="ECO:0000256" key="6">
    <source>
        <dbReference type="ARBA" id="ARBA00048142"/>
    </source>
</evidence>
<evidence type="ECO:0000256" key="5">
    <source>
        <dbReference type="ARBA" id="ARBA00032259"/>
    </source>
</evidence>
<evidence type="ECO:0000256" key="4">
    <source>
        <dbReference type="ARBA" id="ARBA00023027"/>
    </source>
</evidence>
<dbReference type="InterPro" id="IPR029510">
    <property type="entry name" value="Ald_DH_CS_GLU"/>
</dbReference>
<dbReference type="InterPro" id="IPR050485">
    <property type="entry name" value="Proline_metab_enzyme"/>
</dbReference>
<dbReference type="InterPro" id="IPR015590">
    <property type="entry name" value="Aldehyde_DH_dom"/>
</dbReference>
<evidence type="ECO:0000256" key="8">
    <source>
        <dbReference type="PROSITE-ProRule" id="PRU10007"/>
    </source>
</evidence>
<dbReference type="RefSeq" id="WP_082725803.1">
    <property type="nucleotide sequence ID" value="NZ_AP014924.1"/>
</dbReference>
<dbReference type="NCBIfam" id="TIGR01237">
    <property type="entry name" value="D1pyr5carbox2"/>
    <property type="match status" value="1"/>
</dbReference>
<reference evidence="12" key="1">
    <citation type="submission" date="2015-07" db="EMBL/GenBank/DDBJ databases">
        <title>Complete genome sequence and phylogenetic analysis of Limnochorda pilosa.</title>
        <authorList>
            <person name="Watanabe M."/>
            <person name="Kojima H."/>
            <person name="Fukui M."/>
        </authorList>
    </citation>
    <scope>NUCLEOTIDE SEQUENCE [LARGE SCALE GENOMIC DNA]</scope>
    <source>
        <strain evidence="12">HC45</strain>
    </source>
</reference>
<keyword evidence="3 9" id="KW-0560">Oxidoreductase</keyword>
<dbReference type="EC" id="1.2.1.88" evidence="2"/>
<dbReference type="NCBIfam" id="NF002852">
    <property type="entry name" value="PRK03137.1"/>
    <property type="match status" value="1"/>
</dbReference>
<dbReference type="InterPro" id="IPR016162">
    <property type="entry name" value="Ald_DH_N"/>
</dbReference>
<dbReference type="GO" id="GO:0004657">
    <property type="term" value="F:proline dehydrogenase activity"/>
    <property type="evidence" value="ECO:0007669"/>
    <property type="project" value="UniProtKB-ARBA"/>
</dbReference>
<dbReference type="CDD" id="cd07124">
    <property type="entry name" value="ALDH_PutA-P5CDH-RocA"/>
    <property type="match status" value="1"/>
</dbReference>
<gene>
    <name evidence="11" type="ORF">LIP_0732</name>
</gene>
<evidence type="ECO:0000256" key="3">
    <source>
        <dbReference type="ARBA" id="ARBA00023002"/>
    </source>
</evidence>
<protein>
    <recommendedName>
        <fullName evidence="5">L-glutamate gamma-semialdehyde dehydrogenase</fullName>
        <ecNumber evidence="2">1.2.1.88</ecNumber>
    </recommendedName>
    <alternativeName>
        <fullName evidence="5">L-glutamate gamma-semialdehyde dehydrogenase</fullName>
    </alternativeName>
</protein>
<dbReference type="Gene3D" id="3.40.309.10">
    <property type="entry name" value="Aldehyde Dehydrogenase, Chain A, domain 2"/>
    <property type="match status" value="1"/>
</dbReference>
<dbReference type="AlphaFoldDB" id="A0A0K2SIC2"/>
<dbReference type="KEGG" id="lpil:LIP_0732"/>
<dbReference type="GO" id="GO:0010133">
    <property type="term" value="P:L-proline catabolic process to L-glutamate"/>
    <property type="evidence" value="ECO:0007669"/>
    <property type="project" value="TreeGrafter"/>
</dbReference>
<organism evidence="11 12">
    <name type="scientific">Limnochorda pilosa</name>
    <dbReference type="NCBI Taxonomy" id="1555112"/>
    <lineage>
        <taxon>Bacteria</taxon>
        <taxon>Bacillati</taxon>
        <taxon>Bacillota</taxon>
        <taxon>Limnochordia</taxon>
        <taxon>Limnochordales</taxon>
        <taxon>Limnochordaceae</taxon>
        <taxon>Limnochorda</taxon>
    </lineage>
</organism>
<evidence type="ECO:0000313" key="11">
    <source>
        <dbReference type="EMBL" id="BAS26589.1"/>
    </source>
</evidence>
<comment type="catalytic activity">
    <reaction evidence="6">
        <text>L-glutamate 5-semialdehyde + NAD(+) + H2O = L-glutamate + NADH + 2 H(+)</text>
        <dbReference type="Rhea" id="RHEA:30235"/>
        <dbReference type="ChEBI" id="CHEBI:15377"/>
        <dbReference type="ChEBI" id="CHEBI:15378"/>
        <dbReference type="ChEBI" id="CHEBI:29985"/>
        <dbReference type="ChEBI" id="CHEBI:57540"/>
        <dbReference type="ChEBI" id="CHEBI:57945"/>
        <dbReference type="ChEBI" id="CHEBI:58066"/>
        <dbReference type="EC" id="1.2.1.88"/>
    </reaction>
</comment>
<dbReference type="InterPro" id="IPR016163">
    <property type="entry name" value="Ald_DH_C"/>
</dbReference>
<keyword evidence="4" id="KW-0520">NAD</keyword>
<evidence type="ECO:0000256" key="7">
    <source>
        <dbReference type="ARBA" id="ARBA00061617"/>
    </source>
</evidence>
<evidence type="ECO:0000256" key="2">
    <source>
        <dbReference type="ARBA" id="ARBA00012884"/>
    </source>
</evidence>
<dbReference type="Pfam" id="PF00171">
    <property type="entry name" value="Aldedh"/>
    <property type="match status" value="1"/>
</dbReference>
<dbReference type="GO" id="GO:0003842">
    <property type="term" value="F:L-glutamate gamma-semialdehyde dehydrogenase activity"/>
    <property type="evidence" value="ECO:0007669"/>
    <property type="project" value="UniProtKB-EC"/>
</dbReference>
<reference evidence="12" key="2">
    <citation type="journal article" date="2016" name="Int. J. Syst. Evol. Microbiol.">
        <title>Complete genome sequence and cell structure of Limnochorda pilosa, a Gram-negative spore-former within the phylum Firmicutes.</title>
        <authorList>
            <person name="Watanabe M."/>
            <person name="Kojima H."/>
            <person name="Fukui M."/>
        </authorList>
    </citation>
    <scope>NUCLEOTIDE SEQUENCE [LARGE SCALE GENOMIC DNA]</scope>
    <source>
        <strain evidence="12">HC45</strain>
    </source>
</reference>
<dbReference type="STRING" id="1555112.LIP_0732"/>
<comment type="similarity">
    <text evidence="7">Belongs to the aldehyde dehydrogenase family. RocA subfamily.</text>
</comment>
<evidence type="ECO:0000313" key="12">
    <source>
        <dbReference type="Proteomes" id="UP000065807"/>
    </source>
</evidence>
<dbReference type="PROSITE" id="PS00687">
    <property type="entry name" value="ALDEHYDE_DEHYDR_GLU"/>
    <property type="match status" value="1"/>
</dbReference>